<name>A0A5C6AGZ4_9BACT</name>
<organism evidence="7 8">
    <name type="scientific">Neorhodopirellula pilleata</name>
    <dbReference type="NCBI Taxonomy" id="2714738"/>
    <lineage>
        <taxon>Bacteria</taxon>
        <taxon>Pseudomonadati</taxon>
        <taxon>Planctomycetota</taxon>
        <taxon>Planctomycetia</taxon>
        <taxon>Pirellulales</taxon>
        <taxon>Pirellulaceae</taxon>
        <taxon>Neorhodopirellula</taxon>
    </lineage>
</organism>
<dbReference type="GO" id="GO:0005576">
    <property type="term" value="C:extracellular region"/>
    <property type="evidence" value="ECO:0007669"/>
    <property type="project" value="UniProtKB-SubCell"/>
</dbReference>
<dbReference type="Proteomes" id="UP000316213">
    <property type="component" value="Unassembled WGS sequence"/>
</dbReference>
<dbReference type="SUPFAM" id="SSF117074">
    <property type="entry name" value="Hypothetical protein PA1324"/>
    <property type="match status" value="1"/>
</dbReference>
<dbReference type="OrthoDB" id="292744at2"/>
<dbReference type="Gene3D" id="2.60.40.680">
    <property type="match status" value="1"/>
</dbReference>
<dbReference type="Gene3D" id="2.60.40.10">
    <property type="entry name" value="Immunoglobulins"/>
    <property type="match status" value="1"/>
</dbReference>
<feature type="region of interest" description="Disordered" evidence="4">
    <location>
        <begin position="324"/>
        <end position="348"/>
    </location>
</feature>
<accession>A0A5C6AGZ4</accession>
<proteinExistence type="predicted"/>
<dbReference type="Pfam" id="PF00963">
    <property type="entry name" value="Cohesin"/>
    <property type="match status" value="1"/>
</dbReference>
<evidence type="ECO:0000256" key="1">
    <source>
        <dbReference type="ARBA" id="ARBA00004613"/>
    </source>
</evidence>
<dbReference type="RefSeq" id="WP_146577419.1">
    <property type="nucleotide sequence ID" value="NZ_SJPM01000003.1"/>
</dbReference>
<evidence type="ECO:0000256" key="4">
    <source>
        <dbReference type="SAM" id="MobiDB-lite"/>
    </source>
</evidence>
<dbReference type="SUPFAM" id="SSF49384">
    <property type="entry name" value="Carbohydrate-binding domain"/>
    <property type="match status" value="1"/>
</dbReference>
<evidence type="ECO:0000313" key="7">
    <source>
        <dbReference type="EMBL" id="TWT98720.1"/>
    </source>
</evidence>
<reference evidence="7 8" key="1">
    <citation type="submission" date="2019-02" db="EMBL/GenBank/DDBJ databases">
        <title>Deep-cultivation of Planctomycetes and their phenomic and genomic characterization uncovers novel biology.</title>
        <authorList>
            <person name="Wiegand S."/>
            <person name="Jogler M."/>
            <person name="Boedeker C."/>
            <person name="Pinto D."/>
            <person name="Vollmers J."/>
            <person name="Rivas-Marin E."/>
            <person name="Kohn T."/>
            <person name="Peeters S.H."/>
            <person name="Heuer A."/>
            <person name="Rast P."/>
            <person name="Oberbeckmann S."/>
            <person name="Bunk B."/>
            <person name="Jeske O."/>
            <person name="Meyerdierks A."/>
            <person name="Storesund J.E."/>
            <person name="Kallscheuer N."/>
            <person name="Luecker S."/>
            <person name="Lage O.M."/>
            <person name="Pohl T."/>
            <person name="Merkel B.J."/>
            <person name="Hornburger P."/>
            <person name="Mueller R.-W."/>
            <person name="Bruemmer F."/>
            <person name="Labrenz M."/>
            <person name="Spormann A.M."/>
            <person name="Op Den Camp H."/>
            <person name="Overmann J."/>
            <person name="Amann R."/>
            <person name="Jetten M.S.M."/>
            <person name="Mascher T."/>
            <person name="Medema M.H."/>
            <person name="Devos D.P."/>
            <person name="Kaster A.-K."/>
            <person name="Ovreas L."/>
            <person name="Rohde M."/>
            <person name="Galperin M.Y."/>
            <person name="Jogler C."/>
        </authorList>
    </citation>
    <scope>NUCLEOTIDE SEQUENCE [LARGE SCALE GENOMIC DNA]</scope>
    <source>
        <strain evidence="7 8">Pla100</strain>
    </source>
</reference>
<keyword evidence="2" id="KW-0964">Secreted</keyword>
<dbReference type="InterPro" id="IPR013783">
    <property type="entry name" value="Ig-like_fold"/>
</dbReference>
<feature type="compositionally biased region" description="Polar residues" evidence="4">
    <location>
        <begin position="328"/>
        <end position="345"/>
    </location>
</feature>
<evidence type="ECO:0000313" key="8">
    <source>
        <dbReference type="Proteomes" id="UP000316213"/>
    </source>
</evidence>
<comment type="caution">
    <text evidence="7">The sequence shown here is derived from an EMBL/GenBank/DDBJ whole genome shotgun (WGS) entry which is preliminary data.</text>
</comment>
<evidence type="ECO:0000256" key="3">
    <source>
        <dbReference type="ARBA" id="ARBA00022729"/>
    </source>
</evidence>
<sequence length="390" mass="40758">MRFSNRRLVLENLEGRRLLAAVDIPDNLSGSPAQVVVAPINIDTAAGVRGVEIRLSYDTSRLDLTSAGVIAGSIWSGSSDTQVTANVDDASGTAIIFVAASNPLGSGSGSLVELNFTIRAGVDVGTTAAIDLTEVVLNEGQIATAPAPIVGLDPTDGLITVSTASGTNRIGGFVYADTNTNSLPDSQEGISGVMITLVDQASGAQRQTVTEADGSFEFVDLATGTYTLTEQQPAAYLDGGTNTVTVTVSTEASLGDQNFRELGLRPEYVYGRLLTTLVRPVGSQGWIETLDRIHVDANESAVASLSVLSTSVVSSSSEMTSLSTSESFVSPSIDDSQTSNQTANSEPLEEATAALMIQPTSVVNSFGQPPRRDEFSSESVDRVYTESILF</sequence>
<gene>
    <name evidence="7" type="primary">sdrD_3</name>
    <name evidence="7" type="ORF">Pla100_18850</name>
</gene>
<feature type="domain" description="SD-repeat containing protein B" evidence="6">
    <location>
        <begin position="169"/>
        <end position="238"/>
    </location>
</feature>
<dbReference type="GO" id="GO:0030246">
    <property type="term" value="F:carbohydrate binding"/>
    <property type="evidence" value="ECO:0007669"/>
    <property type="project" value="InterPro"/>
</dbReference>
<dbReference type="Pfam" id="PF17210">
    <property type="entry name" value="SdrD_B"/>
    <property type="match status" value="1"/>
</dbReference>
<evidence type="ECO:0000259" key="6">
    <source>
        <dbReference type="Pfam" id="PF17210"/>
    </source>
</evidence>
<dbReference type="InterPro" id="IPR008965">
    <property type="entry name" value="CBM2/CBM3_carb-bd_dom_sf"/>
</dbReference>
<keyword evidence="8" id="KW-1185">Reference proteome</keyword>
<dbReference type="GO" id="GO:0000272">
    <property type="term" value="P:polysaccharide catabolic process"/>
    <property type="evidence" value="ECO:0007669"/>
    <property type="project" value="InterPro"/>
</dbReference>
<dbReference type="AlphaFoldDB" id="A0A5C6AGZ4"/>
<dbReference type="InterPro" id="IPR002102">
    <property type="entry name" value="Cohesin_dom"/>
</dbReference>
<evidence type="ECO:0000259" key="5">
    <source>
        <dbReference type="Pfam" id="PF00963"/>
    </source>
</evidence>
<protein>
    <submittedName>
        <fullName evidence="7">Serine-aspartate repeat-containing protein D</fullName>
    </submittedName>
</protein>
<feature type="domain" description="Cohesin" evidence="5">
    <location>
        <begin position="24"/>
        <end position="137"/>
    </location>
</feature>
<dbReference type="InterPro" id="IPR033764">
    <property type="entry name" value="Sdr_B"/>
</dbReference>
<dbReference type="EMBL" id="SJPM01000003">
    <property type="protein sequence ID" value="TWT98720.1"/>
    <property type="molecule type" value="Genomic_DNA"/>
</dbReference>
<keyword evidence="3" id="KW-0732">Signal</keyword>
<comment type="subcellular location">
    <subcellularLocation>
        <location evidence="1">Secreted</location>
    </subcellularLocation>
</comment>
<evidence type="ECO:0000256" key="2">
    <source>
        <dbReference type="ARBA" id="ARBA00022525"/>
    </source>
</evidence>